<evidence type="ECO:0000313" key="2">
    <source>
        <dbReference type="Proteomes" id="UP000729182"/>
    </source>
</evidence>
<comment type="caution">
    <text evidence="1">The sequence shown here is derived from an EMBL/GenBank/DDBJ whole genome shotgun (WGS) entry which is preliminary data.</text>
</comment>
<dbReference type="EMBL" id="WNHN01000724">
    <property type="protein sequence ID" value="MTV78233.1"/>
    <property type="molecule type" value="Genomic_DNA"/>
</dbReference>
<name>A0AAW9W9R3_STREE</name>
<organism evidence="1 2">
    <name type="scientific">Streptococcus pneumoniae</name>
    <dbReference type="NCBI Taxonomy" id="1313"/>
    <lineage>
        <taxon>Bacteria</taxon>
        <taxon>Bacillati</taxon>
        <taxon>Bacillota</taxon>
        <taxon>Bacilli</taxon>
        <taxon>Lactobacillales</taxon>
        <taxon>Streptococcaceae</taxon>
        <taxon>Streptococcus</taxon>
    </lineage>
</organism>
<dbReference type="Gene3D" id="3.90.226.10">
    <property type="entry name" value="2-enoyl-CoA Hydratase, Chain A, domain 1"/>
    <property type="match status" value="1"/>
</dbReference>
<reference evidence="1" key="1">
    <citation type="submission" date="2019-11" db="EMBL/GenBank/DDBJ databases">
        <title>Growth characteristics of pneumococcus vary with the chemical composition of the capsule and with environmental conditions.</title>
        <authorList>
            <person name="Tothpal A."/>
            <person name="Desobry K."/>
            <person name="Joshi S."/>
            <person name="Wyllie A.L."/>
            <person name="Weinberger D.M."/>
        </authorList>
    </citation>
    <scope>NUCLEOTIDE SEQUENCE</scope>
    <source>
        <strain evidence="1">Pnumococcus10A</strain>
    </source>
</reference>
<evidence type="ECO:0000313" key="1">
    <source>
        <dbReference type="EMBL" id="MTV78233.1"/>
    </source>
</evidence>
<feature type="non-terminal residue" evidence="1">
    <location>
        <position position="1"/>
    </location>
</feature>
<dbReference type="InterPro" id="IPR029045">
    <property type="entry name" value="ClpP/crotonase-like_dom_sf"/>
</dbReference>
<protein>
    <submittedName>
        <fullName evidence="1">Uncharacterized protein</fullName>
    </submittedName>
</protein>
<dbReference type="Pfam" id="PF00574">
    <property type="entry name" value="CLP_protease"/>
    <property type="match status" value="1"/>
</dbReference>
<sequence length="86" mass="9759">LVTLISNRCSKTPEEISTMMDQETWLTSAEALNSGFVDEVVTSGKKIRMKQDSLYNMAVIYNKLINPKINTMNKVTDFLKLKNEAD</sequence>
<dbReference type="AlphaFoldDB" id="A0AAW9W9R3"/>
<feature type="non-terminal residue" evidence="1">
    <location>
        <position position="86"/>
    </location>
</feature>
<dbReference type="InterPro" id="IPR023562">
    <property type="entry name" value="ClpP/TepA"/>
</dbReference>
<gene>
    <name evidence="1" type="ORF">GM535_13525</name>
</gene>
<dbReference type="SUPFAM" id="SSF52096">
    <property type="entry name" value="ClpP/crotonase"/>
    <property type="match status" value="1"/>
</dbReference>
<dbReference type="Proteomes" id="UP000729182">
    <property type="component" value="Unassembled WGS sequence"/>
</dbReference>
<accession>A0AAW9W9R3</accession>
<proteinExistence type="predicted"/>